<dbReference type="RefSeq" id="WP_353396504.1">
    <property type="nucleotide sequence ID" value="NZ_BAABWU010000001.1"/>
</dbReference>
<dbReference type="EMBL" id="BAABWU010000001">
    <property type="protein sequence ID" value="GAA6194854.1"/>
    <property type="molecule type" value="Genomic_DNA"/>
</dbReference>
<reference evidence="2 3" key="1">
    <citation type="submission" date="2024-04" db="EMBL/GenBank/DDBJ databases">
        <title>Draft genome sequence of Pseudophaeobacter arcticus NBRC 116598.</title>
        <authorList>
            <person name="Miyakawa T."/>
            <person name="Kusuya Y."/>
            <person name="Miura T."/>
        </authorList>
    </citation>
    <scope>NUCLEOTIDE SEQUENCE [LARGE SCALE GENOMIC DNA]</scope>
    <source>
        <strain evidence="2 3">SU-CL00105</strain>
    </source>
</reference>
<organism evidence="2 3">
    <name type="scientific">Pseudophaeobacter arcticus</name>
    <dbReference type="NCBI Taxonomy" id="385492"/>
    <lineage>
        <taxon>Bacteria</taxon>
        <taxon>Pseudomonadati</taxon>
        <taxon>Pseudomonadota</taxon>
        <taxon>Alphaproteobacteria</taxon>
        <taxon>Rhodobacterales</taxon>
        <taxon>Paracoccaceae</taxon>
        <taxon>Pseudophaeobacter</taxon>
    </lineage>
</organism>
<proteinExistence type="predicted"/>
<protein>
    <submittedName>
        <fullName evidence="2">Uroporphyrinogen-III synthase</fullName>
    </submittedName>
</protein>
<dbReference type="CDD" id="cd06578">
    <property type="entry name" value="HemD"/>
    <property type="match status" value="1"/>
</dbReference>
<gene>
    <name evidence="2" type="ORF">NBRC116598_02980</name>
</gene>
<evidence type="ECO:0000313" key="2">
    <source>
        <dbReference type="EMBL" id="GAA6194854.1"/>
    </source>
</evidence>
<dbReference type="Proteomes" id="UP001441944">
    <property type="component" value="Unassembled WGS sequence"/>
</dbReference>
<dbReference type="Pfam" id="PF02602">
    <property type="entry name" value="HEM4"/>
    <property type="match status" value="1"/>
</dbReference>
<comment type="caution">
    <text evidence="2">The sequence shown here is derived from an EMBL/GenBank/DDBJ whole genome shotgun (WGS) entry which is preliminary data.</text>
</comment>
<sequence>MPDAPVSGSRSKMPKVALLMTRPQEGSLRFVAQLPAEILGQLEVIHAPLMQVTPLATAVDLTDYQGVIFTSANGVAAARSAPAALPAFCVGQRTTQAAEQAGWQARYCGASAAELIAHLSKARPAIPLLHLHGRHTRGDIAQQLTSAGLPCEGQVIYDQQLLSPSEQAKQRILAQDAVIAPLFSPRTARHFACLGLDQVNLSLIALSQAVAAELKGLNYKDLQVSRTPDASSMAVMVRDAAVRLTHLEGGNPAQ</sequence>
<dbReference type="SUPFAM" id="SSF69618">
    <property type="entry name" value="HemD-like"/>
    <property type="match status" value="1"/>
</dbReference>
<dbReference type="InterPro" id="IPR036108">
    <property type="entry name" value="4pyrrol_syn_uPrphyn_synt_sf"/>
</dbReference>
<accession>A0ABQ0AG51</accession>
<name>A0ABQ0AG51_9RHOB</name>
<keyword evidence="3" id="KW-1185">Reference proteome</keyword>
<dbReference type="Gene3D" id="3.40.50.10090">
    <property type="match status" value="2"/>
</dbReference>
<evidence type="ECO:0000259" key="1">
    <source>
        <dbReference type="Pfam" id="PF02602"/>
    </source>
</evidence>
<dbReference type="InterPro" id="IPR003754">
    <property type="entry name" value="4pyrrol_synth_uPrphyn_synth"/>
</dbReference>
<feature type="domain" description="Tetrapyrrole biosynthesis uroporphyrinogen III synthase" evidence="1">
    <location>
        <begin position="40"/>
        <end position="233"/>
    </location>
</feature>
<evidence type="ECO:0000313" key="3">
    <source>
        <dbReference type="Proteomes" id="UP001441944"/>
    </source>
</evidence>